<proteinExistence type="predicted"/>
<dbReference type="EMBL" id="CP025570">
    <property type="protein sequence ID" value="AZZ39197.1"/>
    <property type="molecule type" value="Genomic_DNA"/>
</dbReference>
<dbReference type="Gene3D" id="2.30.40.10">
    <property type="entry name" value="Urease, subunit C, domain 1"/>
    <property type="match status" value="1"/>
</dbReference>
<accession>A0A3Q9UHX5</accession>
<reference evidence="4" key="1">
    <citation type="submission" date="2017-12" db="EMBL/GenBank/DDBJ databases">
        <title>Whole genome sequencing of Acidipropionibacterium jensenii strains JS279 and JS280.</title>
        <authorList>
            <person name="Deptula P."/>
            <person name="Laine P."/>
            <person name="Smolander O.-P."/>
            <person name="Paulin L."/>
            <person name="Auvinen P."/>
            <person name="Varmanen P."/>
        </authorList>
    </citation>
    <scope>NUCLEOTIDE SEQUENCE [LARGE SCALE GENOMIC DNA]</scope>
    <source>
        <strain evidence="4">JS280</strain>
    </source>
</reference>
<protein>
    <submittedName>
        <fullName evidence="3">Amidohydrolase</fullName>
    </submittedName>
</protein>
<keyword evidence="3" id="KW-0378">Hydrolase</keyword>
<feature type="domain" description="Amidohydrolase-related" evidence="2">
    <location>
        <begin position="76"/>
        <end position="383"/>
    </location>
</feature>
<dbReference type="AlphaFoldDB" id="A0A3Q9UHX5"/>
<dbReference type="InterPro" id="IPR006680">
    <property type="entry name" value="Amidohydro-rel"/>
</dbReference>
<sequence length="396" mass="42412">MTGSQDGSPLFHTHTHDGSTHTHIDPAALARLAPAEDLRICAVVLPAGDQRDLWIHDGVLVEGPLPGARTLARDCWVMPGLVDAHNHIGLNAKGAVGHQEADSQAITESRAGTLLIRDAGSPVDTHWIDEREDLPRIIRAGRHIARPRRYIRNYAAEVDPDELVAEVDRQARAGDGWVKLVGDWIDREVGDLAPLWPQDVARAAIERAHQIGARVTAHCFSEEAPAQLVAAGIDGIEHGTGLTDETISQMAVRGVALVPTLVNIENFPAIAASADGKFPVYAAHMRHLHAHVAETVGKAVDAGVPVFAGTDAGGTVPHGLASREVRMLAEIGGPEFALGAASWRARQWLGGPGLDLGDSADLLVLDADPRQDLSTLERPRHIVLRGRVLLDRPEQA</sequence>
<dbReference type="InterPro" id="IPR011059">
    <property type="entry name" value="Metal-dep_hydrolase_composite"/>
</dbReference>
<dbReference type="Gene3D" id="3.20.20.140">
    <property type="entry name" value="Metal-dependent hydrolases"/>
    <property type="match status" value="1"/>
</dbReference>
<organism evidence="3 4">
    <name type="scientific">Acidipropionibacterium jensenii</name>
    <dbReference type="NCBI Taxonomy" id="1749"/>
    <lineage>
        <taxon>Bacteria</taxon>
        <taxon>Bacillati</taxon>
        <taxon>Actinomycetota</taxon>
        <taxon>Actinomycetes</taxon>
        <taxon>Propionibacteriales</taxon>
        <taxon>Propionibacteriaceae</taxon>
        <taxon>Acidipropionibacterium</taxon>
    </lineage>
</organism>
<dbReference type="InterPro" id="IPR051781">
    <property type="entry name" value="Metallo-dep_Hydrolase"/>
</dbReference>
<evidence type="ECO:0000313" key="3">
    <source>
        <dbReference type="EMBL" id="AZZ39197.1"/>
    </source>
</evidence>
<dbReference type="PANTHER" id="PTHR43135">
    <property type="entry name" value="ALPHA-D-RIBOSE 1-METHYLPHOSPHONATE 5-TRIPHOSPHATE DIPHOSPHATASE"/>
    <property type="match status" value="1"/>
</dbReference>
<dbReference type="Pfam" id="PF01979">
    <property type="entry name" value="Amidohydro_1"/>
    <property type="match status" value="1"/>
</dbReference>
<dbReference type="Proteomes" id="UP000285875">
    <property type="component" value="Chromosome"/>
</dbReference>
<dbReference type="RefSeq" id="WP_097798643.1">
    <property type="nucleotide sequence ID" value="NZ_CP025570.1"/>
</dbReference>
<evidence type="ECO:0000313" key="4">
    <source>
        <dbReference type="Proteomes" id="UP000285875"/>
    </source>
</evidence>
<dbReference type="KEGG" id="aji:C0Z10_04890"/>
<evidence type="ECO:0000256" key="1">
    <source>
        <dbReference type="SAM" id="MobiDB-lite"/>
    </source>
</evidence>
<dbReference type="SUPFAM" id="SSF51556">
    <property type="entry name" value="Metallo-dependent hydrolases"/>
    <property type="match status" value="1"/>
</dbReference>
<feature type="region of interest" description="Disordered" evidence="1">
    <location>
        <begin position="1"/>
        <end position="22"/>
    </location>
</feature>
<dbReference type="InterPro" id="IPR032466">
    <property type="entry name" value="Metal_Hydrolase"/>
</dbReference>
<evidence type="ECO:0000259" key="2">
    <source>
        <dbReference type="Pfam" id="PF01979"/>
    </source>
</evidence>
<name>A0A3Q9UHX5_9ACTN</name>
<dbReference type="GO" id="GO:0016810">
    <property type="term" value="F:hydrolase activity, acting on carbon-nitrogen (but not peptide) bonds"/>
    <property type="evidence" value="ECO:0007669"/>
    <property type="project" value="InterPro"/>
</dbReference>
<dbReference type="PANTHER" id="PTHR43135:SF4">
    <property type="entry name" value="AMIDOHYDROLASE-RELATED DOMAIN-CONTAINING PROTEIN"/>
    <property type="match status" value="1"/>
</dbReference>
<gene>
    <name evidence="3" type="ORF">C0Z10_04890</name>
</gene>